<evidence type="ECO:0000259" key="2">
    <source>
        <dbReference type="PROSITE" id="PS51272"/>
    </source>
</evidence>
<dbReference type="Proteomes" id="UP000187158">
    <property type="component" value="Unassembled WGS sequence"/>
</dbReference>
<dbReference type="SMART" id="SM00460">
    <property type="entry name" value="TGc"/>
    <property type="match status" value="1"/>
</dbReference>
<dbReference type="RefSeq" id="WP_076218499.1">
    <property type="nucleotide sequence ID" value="NZ_MPVP01000042.1"/>
</dbReference>
<reference evidence="3 4" key="1">
    <citation type="submission" date="2016-11" db="EMBL/GenBank/DDBJ databases">
        <title>Paenibacillus species isolates.</title>
        <authorList>
            <person name="Beno S.M."/>
        </authorList>
    </citation>
    <scope>NUCLEOTIDE SEQUENCE [LARGE SCALE GENOMIC DNA]</scope>
    <source>
        <strain evidence="3 4">FSL H7-0433</strain>
    </source>
</reference>
<proteinExistence type="predicted"/>
<gene>
    <name evidence="3" type="ORF">BSO21_09590</name>
</gene>
<protein>
    <recommendedName>
        <fullName evidence="2">SLH domain-containing protein</fullName>
    </recommendedName>
</protein>
<dbReference type="Pfam" id="PF01841">
    <property type="entry name" value="Transglut_core"/>
    <property type="match status" value="1"/>
</dbReference>
<evidence type="ECO:0000313" key="4">
    <source>
        <dbReference type="Proteomes" id="UP000187158"/>
    </source>
</evidence>
<organism evidence="3 4">
    <name type="scientific">Paenibacillus odorifer</name>
    <dbReference type="NCBI Taxonomy" id="189426"/>
    <lineage>
        <taxon>Bacteria</taxon>
        <taxon>Bacillati</taxon>
        <taxon>Bacillota</taxon>
        <taxon>Bacilli</taxon>
        <taxon>Bacillales</taxon>
        <taxon>Paenibacillaceae</taxon>
        <taxon>Paenibacillus</taxon>
    </lineage>
</organism>
<sequence>MKTFRFLPLLALIWVLLATVAYGAPSFRDVSDKHWAHEEIAWGVAQGIISGYPDGSFRPNDTITFKEFVSILIKAYEDPSSFIADKDQPWDSKTRAYALHRWGYYSSQERPMTRGGVASLTIAAQGFNCSEDQSIQFLLNEGMSRGKTSPTIEGYGKDDLLTRAEAITFIKKMKKQLESLSDKPPYPSPNCPVPGSSARSDLEPGPFTQIQTLTNTSVISLTAQFNSDSNFEIIVNQNGVRLYYQSVDTINGRLNTKIYLHNGPGKYVVSIKPKGSGSTDVDFGNREQLLAHGYAGFTVMNSDQRSPDLIASAYVNSDDPEIIGLVRSIAGGKANDYDKTKAIHDWVTQNIAYDTVAYFSGDIQLKTAMEALLNKKALCNGYAHLTAALNRAIGIPTRIYTGTVKGIRETNAIDTSVVDSLHTWIETYVDGKWIIQDTTWDAGYLSSITNKFVFQHSNRYFDPSPEMFALEHQKIRGELY</sequence>
<keyword evidence="4" id="KW-1185">Reference proteome</keyword>
<dbReference type="EMBL" id="MPVP01000042">
    <property type="protein sequence ID" value="OMD35124.1"/>
    <property type="molecule type" value="Genomic_DNA"/>
</dbReference>
<evidence type="ECO:0000256" key="1">
    <source>
        <dbReference type="SAM" id="MobiDB-lite"/>
    </source>
</evidence>
<dbReference type="SUPFAM" id="SSF54001">
    <property type="entry name" value="Cysteine proteinases"/>
    <property type="match status" value="1"/>
</dbReference>
<dbReference type="InterPro" id="IPR002931">
    <property type="entry name" value="Transglutaminase-like"/>
</dbReference>
<accession>A0ABX3GTT3</accession>
<dbReference type="PANTHER" id="PTHR46333:SF2">
    <property type="entry name" value="CYTOKINESIS PROTEIN 3"/>
    <property type="match status" value="1"/>
</dbReference>
<comment type="caution">
    <text evidence="3">The sequence shown here is derived from an EMBL/GenBank/DDBJ whole genome shotgun (WGS) entry which is preliminary data.</text>
</comment>
<dbReference type="PANTHER" id="PTHR46333">
    <property type="entry name" value="CYTOKINESIS PROTEIN 3"/>
    <property type="match status" value="1"/>
</dbReference>
<feature type="region of interest" description="Disordered" evidence="1">
    <location>
        <begin position="178"/>
        <end position="203"/>
    </location>
</feature>
<name>A0ABX3GTT3_9BACL</name>
<dbReference type="PROSITE" id="PS51272">
    <property type="entry name" value="SLH"/>
    <property type="match status" value="1"/>
</dbReference>
<feature type="domain" description="SLH" evidence="2">
    <location>
        <begin position="23"/>
        <end position="86"/>
    </location>
</feature>
<dbReference type="Gene3D" id="3.10.620.30">
    <property type="match status" value="1"/>
</dbReference>
<dbReference type="Pfam" id="PF00395">
    <property type="entry name" value="SLH"/>
    <property type="match status" value="1"/>
</dbReference>
<dbReference type="InterPro" id="IPR001119">
    <property type="entry name" value="SLH_dom"/>
</dbReference>
<evidence type="ECO:0000313" key="3">
    <source>
        <dbReference type="EMBL" id="OMD35124.1"/>
    </source>
</evidence>
<dbReference type="InterPro" id="IPR038765">
    <property type="entry name" value="Papain-like_cys_pep_sf"/>
</dbReference>
<dbReference type="InterPro" id="IPR052557">
    <property type="entry name" value="CAP/Cytokinesis_protein"/>
</dbReference>